<reference evidence="8" key="2">
    <citation type="submission" date="2020-11" db="EMBL/GenBank/DDBJ databases">
        <authorList>
            <person name="McCartney M.A."/>
            <person name="Auch B."/>
            <person name="Kono T."/>
            <person name="Mallez S."/>
            <person name="Becker A."/>
            <person name="Gohl D.M."/>
            <person name="Silverstein K.A.T."/>
            <person name="Koren S."/>
            <person name="Bechman K.B."/>
            <person name="Herman A."/>
            <person name="Abrahante J.E."/>
            <person name="Garbe J."/>
        </authorList>
    </citation>
    <scope>NUCLEOTIDE SEQUENCE</scope>
    <source>
        <strain evidence="8">Duluth1</strain>
        <tissue evidence="8">Whole animal</tissue>
    </source>
</reference>
<dbReference type="Pfam" id="PF17917">
    <property type="entry name" value="RT_RNaseH"/>
    <property type="match status" value="1"/>
</dbReference>
<dbReference type="Gene3D" id="3.10.20.370">
    <property type="match status" value="1"/>
</dbReference>
<protein>
    <recommendedName>
        <fullName evidence="7">Reverse transcriptase RNase H-like domain-containing protein</fullName>
    </recommendedName>
</protein>
<dbReference type="EMBL" id="JAIWYP010000008">
    <property type="protein sequence ID" value="KAH3787448.1"/>
    <property type="molecule type" value="Genomic_DNA"/>
</dbReference>
<evidence type="ECO:0000256" key="6">
    <source>
        <dbReference type="ARBA" id="ARBA00022918"/>
    </source>
</evidence>
<evidence type="ECO:0000256" key="5">
    <source>
        <dbReference type="ARBA" id="ARBA00022801"/>
    </source>
</evidence>
<dbReference type="InterPro" id="IPR041373">
    <property type="entry name" value="RT_RNaseH"/>
</dbReference>
<proteinExistence type="predicted"/>
<evidence type="ECO:0000256" key="4">
    <source>
        <dbReference type="ARBA" id="ARBA00022759"/>
    </source>
</evidence>
<dbReference type="AlphaFoldDB" id="A0A9D4EX32"/>
<keyword evidence="3" id="KW-0540">Nuclease</keyword>
<evidence type="ECO:0000256" key="1">
    <source>
        <dbReference type="ARBA" id="ARBA00022679"/>
    </source>
</evidence>
<dbReference type="GO" id="GO:0004519">
    <property type="term" value="F:endonuclease activity"/>
    <property type="evidence" value="ECO:0007669"/>
    <property type="project" value="UniProtKB-KW"/>
</dbReference>
<keyword evidence="4" id="KW-0255">Endonuclease</keyword>
<evidence type="ECO:0000256" key="3">
    <source>
        <dbReference type="ARBA" id="ARBA00022722"/>
    </source>
</evidence>
<reference evidence="8" key="1">
    <citation type="journal article" date="2019" name="bioRxiv">
        <title>The Genome of the Zebra Mussel, Dreissena polymorpha: A Resource for Invasive Species Research.</title>
        <authorList>
            <person name="McCartney M.A."/>
            <person name="Auch B."/>
            <person name="Kono T."/>
            <person name="Mallez S."/>
            <person name="Zhang Y."/>
            <person name="Obille A."/>
            <person name="Becker A."/>
            <person name="Abrahante J.E."/>
            <person name="Garbe J."/>
            <person name="Badalamenti J.P."/>
            <person name="Herman A."/>
            <person name="Mangelson H."/>
            <person name="Liachko I."/>
            <person name="Sullivan S."/>
            <person name="Sone E.D."/>
            <person name="Koren S."/>
            <person name="Silverstein K.A.T."/>
            <person name="Beckman K.B."/>
            <person name="Gohl D.M."/>
        </authorList>
    </citation>
    <scope>NUCLEOTIDE SEQUENCE</scope>
    <source>
        <strain evidence="8">Duluth1</strain>
        <tissue evidence="8">Whole animal</tissue>
    </source>
</reference>
<comment type="caution">
    <text evidence="8">The sequence shown here is derived from an EMBL/GenBank/DDBJ whole genome shotgun (WGS) entry which is preliminary data.</text>
</comment>
<accession>A0A9D4EX32</accession>
<evidence type="ECO:0000256" key="2">
    <source>
        <dbReference type="ARBA" id="ARBA00022695"/>
    </source>
</evidence>
<keyword evidence="1" id="KW-0808">Transferase</keyword>
<dbReference type="Proteomes" id="UP000828390">
    <property type="component" value="Unassembled WGS sequence"/>
</dbReference>
<sequence>MGYPLNDGGLFILDVDASGLGIGGVLAQEQKGRERVISYASRATYRADKNYCITGQEL</sequence>
<keyword evidence="2" id="KW-0548">Nucleotidyltransferase</keyword>
<evidence type="ECO:0000313" key="8">
    <source>
        <dbReference type="EMBL" id="KAH3787448.1"/>
    </source>
</evidence>
<keyword evidence="5" id="KW-0378">Hydrolase</keyword>
<dbReference type="InterPro" id="IPR043502">
    <property type="entry name" value="DNA/RNA_pol_sf"/>
</dbReference>
<dbReference type="GO" id="GO:0003964">
    <property type="term" value="F:RNA-directed DNA polymerase activity"/>
    <property type="evidence" value="ECO:0007669"/>
    <property type="project" value="UniProtKB-KW"/>
</dbReference>
<dbReference type="SUPFAM" id="SSF56672">
    <property type="entry name" value="DNA/RNA polymerases"/>
    <property type="match status" value="1"/>
</dbReference>
<evidence type="ECO:0000259" key="7">
    <source>
        <dbReference type="Pfam" id="PF17917"/>
    </source>
</evidence>
<feature type="domain" description="Reverse transcriptase RNase H-like" evidence="7">
    <location>
        <begin position="11"/>
        <end position="58"/>
    </location>
</feature>
<keyword evidence="6" id="KW-0695">RNA-directed DNA polymerase</keyword>
<keyword evidence="9" id="KW-1185">Reference proteome</keyword>
<gene>
    <name evidence="8" type="ORF">DPMN_165572</name>
</gene>
<evidence type="ECO:0000313" key="9">
    <source>
        <dbReference type="Proteomes" id="UP000828390"/>
    </source>
</evidence>
<name>A0A9D4EX32_DREPO</name>
<dbReference type="GO" id="GO:0016787">
    <property type="term" value="F:hydrolase activity"/>
    <property type="evidence" value="ECO:0007669"/>
    <property type="project" value="UniProtKB-KW"/>
</dbReference>
<organism evidence="8 9">
    <name type="scientific">Dreissena polymorpha</name>
    <name type="common">Zebra mussel</name>
    <name type="synonym">Mytilus polymorpha</name>
    <dbReference type="NCBI Taxonomy" id="45954"/>
    <lineage>
        <taxon>Eukaryota</taxon>
        <taxon>Metazoa</taxon>
        <taxon>Spiralia</taxon>
        <taxon>Lophotrochozoa</taxon>
        <taxon>Mollusca</taxon>
        <taxon>Bivalvia</taxon>
        <taxon>Autobranchia</taxon>
        <taxon>Heteroconchia</taxon>
        <taxon>Euheterodonta</taxon>
        <taxon>Imparidentia</taxon>
        <taxon>Neoheterodontei</taxon>
        <taxon>Myida</taxon>
        <taxon>Dreissenoidea</taxon>
        <taxon>Dreissenidae</taxon>
        <taxon>Dreissena</taxon>
    </lineage>
</organism>